<evidence type="ECO:0000313" key="3">
    <source>
        <dbReference type="Proteomes" id="UP000827092"/>
    </source>
</evidence>
<name>A0AAV6UFN2_9ARAC</name>
<evidence type="ECO:0000313" key="2">
    <source>
        <dbReference type="EMBL" id="KAG8182345.1"/>
    </source>
</evidence>
<proteinExistence type="predicted"/>
<accession>A0AAV6UFN2</accession>
<feature type="region of interest" description="Disordered" evidence="1">
    <location>
        <begin position="120"/>
        <end position="162"/>
    </location>
</feature>
<sequence>MDKTPNFWERKKLQKDLPALEENIFKDIEELEAAEDGFSFLYYGEDFRSFVTNQSFGPLLGNEATIGTPLKRTLLMKSTKSCPSKLFKSSMAVSALRTPVANRSRAVPSTVAKMAMKTSKLFQSAQKPPKPEQNILRERNQQTSAKPPKAEKPETSKLNGTTYTTFASELDRTARYNFRSSVLATKKRGGTRISQTELKRKSAAKSLRKSLRNTSSNLTPARG</sequence>
<dbReference type="AlphaFoldDB" id="A0AAV6UFN2"/>
<dbReference type="Proteomes" id="UP000827092">
    <property type="component" value="Unassembled WGS sequence"/>
</dbReference>
<dbReference type="Gene3D" id="1.20.58.1520">
    <property type="match status" value="1"/>
</dbReference>
<dbReference type="EMBL" id="JAFNEN010000467">
    <property type="protein sequence ID" value="KAG8182345.1"/>
    <property type="molecule type" value="Genomic_DNA"/>
</dbReference>
<feature type="compositionally biased region" description="Basic residues" evidence="1">
    <location>
        <begin position="201"/>
        <end position="211"/>
    </location>
</feature>
<gene>
    <name evidence="2" type="ORF">JTE90_028189</name>
</gene>
<comment type="caution">
    <text evidence="2">The sequence shown here is derived from an EMBL/GenBank/DDBJ whole genome shotgun (WGS) entry which is preliminary data.</text>
</comment>
<keyword evidence="3" id="KW-1185">Reference proteome</keyword>
<reference evidence="2 3" key="1">
    <citation type="journal article" date="2022" name="Nat. Ecol. Evol.">
        <title>A masculinizing supergene underlies an exaggerated male reproductive morph in a spider.</title>
        <authorList>
            <person name="Hendrickx F."/>
            <person name="De Corte Z."/>
            <person name="Sonet G."/>
            <person name="Van Belleghem S.M."/>
            <person name="Kostlbacher S."/>
            <person name="Vangestel C."/>
        </authorList>
    </citation>
    <scope>NUCLEOTIDE SEQUENCE [LARGE SCALE GENOMIC DNA]</scope>
    <source>
        <strain evidence="2">W744_W776</strain>
    </source>
</reference>
<evidence type="ECO:0008006" key="4">
    <source>
        <dbReference type="Google" id="ProtNLM"/>
    </source>
</evidence>
<protein>
    <recommendedName>
        <fullName evidence="4">TPX2 central domain-containing protein</fullName>
    </recommendedName>
</protein>
<feature type="region of interest" description="Disordered" evidence="1">
    <location>
        <begin position="188"/>
        <end position="223"/>
    </location>
</feature>
<organism evidence="2 3">
    <name type="scientific">Oedothorax gibbosus</name>
    <dbReference type="NCBI Taxonomy" id="931172"/>
    <lineage>
        <taxon>Eukaryota</taxon>
        <taxon>Metazoa</taxon>
        <taxon>Ecdysozoa</taxon>
        <taxon>Arthropoda</taxon>
        <taxon>Chelicerata</taxon>
        <taxon>Arachnida</taxon>
        <taxon>Araneae</taxon>
        <taxon>Araneomorphae</taxon>
        <taxon>Entelegynae</taxon>
        <taxon>Araneoidea</taxon>
        <taxon>Linyphiidae</taxon>
        <taxon>Erigoninae</taxon>
        <taxon>Oedothorax</taxon>
    </lineage>
</organism>
<feature type="compositionally biased region" description="Polar residues" evidence="1">
    <location>
        <begin position="213"/>
        <end position="223"/>
    </location>
</feature>
<evidence type="ECO:0000256" key="1">
    <source>
        <dbReference type="SAM" id="MobiDB-lite"/>
    </source>
</evidence>